<gene>
    <name evidence="2" type="ORF">GCM10011332_28710</name>
</gene>
<keyword evidence="3" id="KW-1185">Reference proteome</keyword>
<reference evidence="2" key="2">
    <citation type="submission" date="2020-09" db="EMBL/GenBank/DDBJ databases">
        <authorList>
            <person name="Sun Q."/>
            <person name="Zhou Y."/>
        </authorList>
    </citation>
    <scope>NUCLEOTIDE SEQUENCE</scope>
    <source>
        <strain evidence="2">CGMCC 1.15254</strain>
    </source>
</reference>
<evidence type="ECO:0000313" key="3">
    <source>
        <dbReference type="Proteomes" id="UP000632498"/>
    </source>
</evidence>
<dbReference type="Proteomes" id="UP000632498">
    <property type="component" value="Unassembled WGS sequence"/>
</dbReference>
<dbReference type="CDD" id="cd04301">
    <property type="entry name" value="NAT_SF"/>
    <property type="match status" value="1"/>
</dbReference>
<name>A0A917C6K2_9PROT</name>
<accession>A0A917C6K2</accession>
<dbReference type="Gene3D" id="3.40.630.30">
    <property type="match status" value="1"/>
</dbReference>
<evidence type="ECO:0000259" key="1">
    <source>
        <dbReference type="PROSITE" id="PS51186"/>
    </source>
</evidence>
<protein>
    <recommendedName>
        <fullName evidence="1">N-acetyltransferase domain-containing protein</fullName>
    </recommendedName>
</protein>
<dbReference type="Pfam" id="PF00583">
    <property type="entry name" value="Acetyltransf_1"/>
    <property type="match status" value="1"/>
</dbReference>
<proteinExistence type="predicted"/>
<dbReference type="InterPro" id="IPR016181">
    <property type="entry name" value="Acyl_CoA_acyltransferase"/>
</dbReference>
<evidence type="ECO:0000313" key="2">
    <source>
        <dbReference type="EMBL" id="GGF72960.1"/>
    </source>
</evidence>
<dbReference type="PROSITE" id="PS51186">
    <property type="entry name" value="GNAT"/>
    <property type="match status" value="1"/>
</dbReference>
<dbReference type="AlphaFoldDB" id="A0A917C6K2"/>
<dbReference type="RefSeq" id="WP_188666509.1">
    <property type="nucleotide sequence ID" value="NZ_BMHV01000026.1"/>
</dbReference>
<dbReference type="SUPFAM" id="SSF55729">
    <property type="entry name" value="Acyl-CoA N-acyltransferases (Nat)"/>
    <property type="match status" value="1"/>
</dbReference>
<organism evidence="2 3">
    <name type="scientific">Terasakiella brassicae</name>
    <dbReference type="NCBI Taxonomy" id="1634917"/>
    <lineage>
        <taxon>Bacteria</taxon>
        <taxon>Pseudomonadati</taxon>
        <taxon>Pseudomonadota</taxon>
        <taxon>Alphaproteobacteria</taxon>
        <taxon>Rhodospirillales</taxon>
        <taxon>Terasakiellaceae</taxon>
        <taxon>Terasakiella</taxon>
    </lineage>
</organism>
<dbReference type="EMBL" id="BMHV01000026">
    <property type="protein sequence ID" value="GGF72960.1"/>
    <property type="molecule type" value="Genomic_DNA"/>
</dbReference>
<feature type="domain" description="N-acetyltransferase" evidence="1">
    <location>
        <begin position="2"/>
        <end position="170"/>
    </location>
</feature>
<comment type="caution">
    <text evidence="2">The sequence shown here is derived from an EMBL/GenBank/DDBJ whole genome shotgun (WGS) entry which is preliminary data.</text>
</comment>
<dbReference type="InterPro" id="IPR000182">
    <property type="entry name" value="GNAT_dom"/>
</dbReference>
<reference evidence="2" key="1">
    <citation type="journal article" date="2014" name="Int. J. Syst. Evol. Microbiol.">
        <title>Complete genome sequence of Corynebacterium casei LMG S-19264T (=DSM 44701T), isolated from a smear-ripened cheese.</title>
        <authorList>
            <consortium name="US DOE Joint Genome Institute (JGI-PGF)"/>
            <person name="Walter F."/>
            <person name="Albersmeier A."/>
            <person name="Kalinowski J."/>
            <person name="Ruckert C."/>
        </authorList>
    </citation>
    <scope>NUCLEOTIDE SEQUENCE</scope>
    <source>
        <strain evidence="2">CGMCC 1.15254</strain>
    </source>
</reference>
<dbReference type="GO" id="GO:0016747">
    <property type="term" value="F:acyltransferase activity, transferring groups other than amino-acyl groups"/>
    <property type="evidence" value="ECO:0007669"/>
    <property type="project" value="InterPro"/>
</dbReference>
<sequence length="185" mass="22099">MLNIRVATQDDVADIAEIHEICWRHAYGFMPEEVLSNRDRSYRFQQWQRWFDEDRPNKNEALFVFEDDNKPVGFCMCKPNDDDMLIGAKGELHALYVLPQYRTFGVSYLAISTLSKYLVERGLAPLCCWAFQENKIWRWYERLGFKRMIARNRRINNVDVPEFGMVHFEPNKLIELTERQLQRAN</sequence>